<dbReference type="Proteomes" id="UP000696573">
    <property type="component" value="Unassembled WGS sequence"/>
</dbReference>
<dbReference type="OrthoDB" id="10482984at2759"/>
<evidence type="ECO:0000313" key="3">
    <source>
        <dbReference type="Proteomes" id="UP000696573"/>
    </source>
</evidence>
<feature type="region of interest" description="Disordered" evidence="1">
    <location>
        <begin position="78"/>
        <end position="118"/>
    </location>
</feature>
<name>A0A9N9YFK0_9HYPO</name>
<feature type="compositionally biased region" description="Low complexity" evidence="1">
    <location>
        <begin position="25"/>
        <end position="37"/>
    </location>
</feature>
<organism evidence="2 3">
    <name type="scientific">Clonostachys rhizophaga</name>
    <dbReference type="NCBI Taxonomy" id="160324"/>
    <lineage>
        <taxon>Eukaryota</taxon>
        <taxon>Fungi</taxon>
        <taxon>Dikarya</taxon>
        <taxon>Ascomycota</taxon>
        <taxon>Pezizomycotina</taxon>
        <taxon>Sordariomycetes</taxon>
        <taxon>Hypocreomycetidae</taxon>
        <taxon>Hypocreales</taxon>
        <taxon>Bionectriaceae</taxon>
        <taxon>Clonostachys</taxon>
    </lineage>
</organism>
<evidence type="ECO:0000313" key="2">
    <source>
        <dbReference type="EMBL" id="CAH0019343.1"/>
    </source>
</evidence>
<proteinExistence type="predicted"/>
<sequence>MRSLVVPGQPDHGREAQRVAGLPIRRSPAPASSPPGGRDVRLHPLPGAVPRDARLASGVVVDQDLFVLQLFLLRRVPPAQGQQPRQRVHGAAVEPEVAARPLPPQRQERQAESSEGDEVDVAAELVAALVARGLAELAVELGARRAMACTDDPGAADGISRVPADDAVGG</sequence>
<gene>
    <name evidence="2" type="ORF">CRHIZ90672A_00012495</name>
</gene>
<feature type="region of interest" description="Disordered" evidence="1">
    <location>
        <begin position="1"/>
        <end position="45"/>
    </location>
</feature>
<dbReference type="AlphaFoldDB" id="A0A9N9YFK0"/>
<reference evidence="2" key="1">
    <citation type="submission" date="2021-10" db="EMBL/GenBank/DDBJ databases">
        <authorList>
            <person name="Piombo E."/>
        </authorList>
    </citation>
    <scope>NUCLEOTIDE SEQUENCE</scope>
</reference>
<evidence type="ECO:0000256" key="1">
    <source>
        <dbReference type="SAM" id="MobiDB-lite"/>
    </source>
</evidence>
<accession>A0A9N9YFK0</accession>
<dbReference type="EMBL" id="CABFNQ020000553">
    <property type="protein sequence ID" value="CAH0019343.1"/>
    <property type="molecule type" value="Genomic_DNA"/>
</dbReference>
<keyword evidence="3" id="KW-1185">Reference proteome</keyword>
<feature type="region of interest" description="Disordered" evidence="1">
    <location>
        <begin position="150"/>
        <end position="170"/>
    </location>
</feature>
<comment type="caution">
    <text evidence="2">The sequence shown here is derived from an EMBL/GenBank/DDBJ whole genome shotgun (WGS) entry which is preliminary data.</text>
</comment>
<protein>
    <submittedName>
        <fullName evidence="2">Uncharacterized protein</fullName>
    </submittedName>
</protein>